<feature type="signal peptide" evidence="1">
    <location>
        <begin position="1"/>
        <end position="19"/>
    </location>
</feature>
<keyword evidence="4" id="KW-1185">Reference proteome</keyword>
<dbReference type="Proteomes" id="UP001153712">
    <property type="component" value="Chromosome 3"/>
</dbReference>
<dbReference type="PROSITE" id="PS50041">
    <property type="entry name" value="C_TYPE_LECTIN_2"/>
    <property type="match status" value="1"/>
</dbReference>
<dbReference type="InterPro" id="IPR016187">
    <property type="entry name" value="CTDL_fold"/>
</dbReference>
<dbReference type="AlphaFoldDB" id="A0A9N9TUN0"/>
<evidence type="ECO:0000256" key="1">
    <source>
        <dbReference type="SAM" id="SignalP"/>
    </source>
</evidence>
<sequence>MHFHLALFYVCACFVAINADIKLYFSSLDKVTFSEAVKLCKEVNREVIRVENSDVNDDVIGTLITISPGPQYWVGATKNSTSGDWEWYETGEKLTYFAWGNNEPVKKDNADCIKIDMKAYTNGRTWGAVDCNEKRYALCQMN</sequence>
<dbReference type="OrthoDB" id="6746664at2759"/>
<protein>
    <recommendedName>
        <fullName evidence="2">C-type lectin domain-containing protein</fullName>
    </recommendedName>
</protein>
<name>A0A9N9TUN0_PHYSR</name>
<accession>A0A9N9TUN0</accession>
<dbReference type="SMART" id="SM00034">
    <property type="entry name" value="CLECT"/>
    <property type="match status" value="1"/>
</dbReference>
<reference evidence="3" key="1">
    <citation type="submission" date="2022-01" db="EMBL/GenBank/DDBJ databases">
        <authorList>
            <person name="King R."/>
        </authorList>
    </citation>
    <scope>NUCLEOTIDE SEQUENCE</scope>
</reference>
<evidence type="ECO:0000259" key="2">
    <source>
        <dbReference type="PROSITE" id="PS50041"/>
    </source>
</evidence>
<dbReference type="Gene3D" id="3.10.100.10">
    <property type="entry name" value="Mannose-Binding Protein A, subunit A"/>
    <property type="match status" value="1"/>
</dbReference>
<gene>
    <name evidence="3" type="ORF">PHYEVI_LOCUS7089</name>
</gene>
<dbReference type="SUPFAM" id="SSF56436">
    <property type="entry name" value="C-type lectin-like"/>
    <property type="match status" value="1"/>
</dbReference>
<evidence type="ECO:0000313" key="4">
    <source>
        <dbReference type="Proteomes" id="UP001153712"/>
    </source>
</evidence>
<dbReference type="Pfam" id="PF00059">
    <property type="entry name" value="Lectin_C"/>
    <property type="match status" value="1"/>
</dbReference>
<feature type="domain" description="C-type lectin" evidence="2">
    <location>
        <begin position="24"/>
        <end position="140"/>
    </location>
</feature>
<evidence type="ECO:0000313" key="3">
    <source>
        <dbReference type="EMBL" id="CAG9860740.1"/>
    </source>
</evidence>
<proteinExistence type="predicted"/>
<keyword evidence="1" id="KW-0732">Signal</keyword>
<dbReference type="InterPro" id="IPR001304">
    <property type="entry name" value="C-type_lectin-like"/>
</dbReference>
<dbReference type="EMBL" id="OU900096">
    <property type="protein sequence ID" value="CAG9860740.1"/>
    <property type="molecule type" value="Genomic_DNA"/>
</dbReference>
<feature type="chain" id="PRO_5040460554" description="C-type lectin domain-containing protein" evidence="1">
    <location>
        <begin position="20"/>
        <end position="142"/>
    </location>
</feature>
<dbReference type="InterPro" id="IPR016186">
    <property type="entry name" value="C-type_lectin-like/link_sf"/>
</dbReference>
<organism evidence="3 4">
    <name type="scientific">Phyllotreta striolata</name>
    <name type="common">Striped flea beetle</name>
    <name type="synonym">Crioceris striolata</name>
    <dbReference type="NCBI Taxonomy" id="444603"/>
    <lineage>
        <taxon>Eukaryota</taxon>
        <taxon>Metazoa</taxon>
        <taxon>Ecdysozoa</taxon>
        <taxon>Arthropoda</taxon>
        <taxon>Hexapoda</taxon>
        <taxon>Insecta</taxon>
        <taxon>Pterygota</taxon>
        <taxon>Neoptera</taxon>
        <taxon>Endopterygota</taxon>
        <taxon>Coleoptera</taxon>
        <taxon>Polyphaga</taxon>
        <taxon>Cucujiformia</taxon>
        <taxon>Chrysomeloidea</taxon>
        <taxon>Chrysomelidae</taxon>
        <taxon>Galerucinae</taxon>
        <taxon>Alticini</taxon>
        <taxon>Phyllotreta</taxon>
    </lineage>
</organism>
<dbReference type="CDD" id="cd00037">
    <property type="entry name" value="CLECT"/>
    <property type="match status" value="1"/>
</dbReference>